<name>A0A1M5IXH8_9FLAO</name>
<reference evidence="7" key="1">
    <citation type="submission" date="2016-11" db="EMBL/GenBank/DDBJ databases">
        <authorList>
            <person name="Varghese N."/>
            <person name="Submissions S."/>
        </authorList>
    </citation>
    <scope>NUCLEOTIDE SEQUENCE [LARGE SCALE GENOMIC DNA]</scope>
    <source>
        <strain evidence="7">DSM 19978</strain>
    </source>
</reference>
<dbReference type="GO" id="GO:0003700">
    <property type="term" value="F:DNA-binding transcription factor activity"/>
    <property type="evidence" value="ECO:0007669"/>
    <property type="project" value="TreeGrafter"/>
</dbReference>
<feature type="domain" description="HTH lacI-type" evidence="5">
    <location>
        <begin position="5"/>
        <end position="62"/>
    </location>
</feature>
<dbReference type="GO" id="GO:0000976">
    <property type="term" value="F:transcription cis-regulatory region binding"/>
    <property type="evidence" value="ECO:0007669"/>
    <property type="project" value="TreeGrafter"/>
</dbReference>
<proteinExistence type="predicted"/>
<keyword evidence="7" id="KW-1185">Reference proteome</keyword>
<keyword evidence="4" id="KW-0804">Transcription</keyword>
<dbReference type="AlphaFoldDB" id="A0A1M5IXH8"/>
<dbReference type="PANTHER" id="PTHR30146">
    <property type="entry name" value="LACI-RELATED TRANSCRIPTIONAL REPRESSOR"/>
    <property type="match status" value="1"/>
</dbReference>
<dbReference type="Proteomes" id="UP000184516">
    <property type="component" value="Unassembled WGS sequence"/>
</dbReference>
<dbReference type="STRING" id="468056.SAMN05443549_103281"/>
<accession>A0A1M5IXH8</accession>
<dbReference type="InterPro" id="IPR028082">
    <property type="entry name" value="Peripla_BP_I"/>
</dbReference>
<evidence type="ECO:0000256" key="2">
    <source>
        <dbReference type="ARBA" id="ARBA00023015"/>
    </source>
</evidence>
<dbReference type="PROSITE" id="PS50932">
    <property type="entry name" value="HTH_LACI_2"/>
    <property type="match status" value="1"/>
</dbReference>
<evidence type="ECO:0000259" key="5">
    <source>
        <dbReference type="PROSITE" id="PS50932"/>
    </source>
</evidence>
<dbReference type="CDD" id="cd01392">
    <property type="entry name" value="HTH_LacI"/>
    <property type="match status" value="1"/>
</dbReference>
<dbReference type="RefSeq" id="WP_073369992.1">
    <property type="nucleotide sequence ID" value="NZ_FQWB01000003.1"/>
</dbReference>
<gene>
    <name evidence="6" type="ORF">SAMN05443549_103281</name>
</gene>
<dbReference type="OrthoDB" id="9803256at2"/>
<dbReference type="SMART" id="SM00354">
    <property type="entry name" value="HTH_LACI"/>
    <property type="match status" value="1"/>
</dbReference>
<dbReference type="InterPro" id="IPR000843">
    <property type="entry name" value="HTH_LacI"/>
</dbReference>
<dbReference type="EMBL" id="FQWB01000003">
    <property type="protein sequence ID" value="SHG33042.1"/>
    <property type="molecule type" value="Genomic_DNA"/>
</dbReference>
<evidence type="ECO:0000313" key="7">
    <source>
        <dbReference type="Proteomes" id="UP000184516"/>
    </source>
</evidence>
<dbReference type="SUPFAM" id="SSF53822">
    <property type="entry name" value="Periplasmic binding protein-like I"/>
    <property type="match status" value="1"/>
</dbReference>
<organism evidence="6 7">
    <name type="scientific">Flavobacterium fluvii</name>
    <dbReference type="NCBI Taxonomy" id="468056"/>
    <lineage>
        <taxon>Bacteria</taxon>
        <taxon>Pseudomonadati</taxon>
        <taxon>Bacteroidota</taxon>
        <taxon>Flavobacteriia</taxon>
        <taxon>Flavobacteriales</taxon>
        <taxon>Flavobacteriaceae</taxon>
        <taxon>Flavobacterium</taxon>
    </lineage>
</organism>
<sequence>MARKTSLKDIANKVGVSTSLVSYVLNNKDKENRVGKETADKIRKAAKELNYFPNLNARSLKTNISHTIGLIVADISNPFFSSLARTIEDEAYARNYTVIFGSSDENNDKFIKVLDFLSTRQVDGFIVASPEESRETVLGLKESNVPLVLIDRYFSDIVVNTVMVDNFKASFEATNHLLNKGHKRIGAIVYESTLLHYQDRCNGYLEAMKQAGIVDGTQFLAKVNHQSLQTEIQEAVQKLIFEDKVTAIYFSTNTIATEGLKQIKNVGKKIQEEIDVVAFDENLIFQFLDVHVPFVSQPIKKMGQEAVRILIDQIENKDQGIINVLLKATLETKEKLQKVN</sequence>
<keyword evidence="2" id="KW-0805">Transcription regulation</keyword>
<keyword evidence="1" id="KW-0678">Repressor</keyword>
<protein>
    <submittedName>
        <fullName evidence="6">Transcriptional regulator, LacI family</fullName>
    </submittedName>
</protein>
<dbReference type="SUPFAM" id="SSF47413">
    <property type="entry name" value="lambda repressor-like DNA-binding domains"/>
    <property type="match status" value="1"/>
</dbReference>
<dbReference type="InterPro" id="IPR010982">
    <property type="entry name" value="Lambda_DNA-bd_dom_sf"/>
</dbReference>
<dbReference type="Gene3D" id="1.10.260.40">
    <property type="entry name" value="lambda repressor-like DNA-binding domains"/>
    <property type="match status" value="1"/>
</dbReference>
<dbReference type="PANTHER" id="PTHR30146:SF148">
    <property type="entry name" value="HTH-TYPE TRANSCRIPTIONAL REPRESSOR PURR-RELATED"/>
    <property type="match status" value="1"/>
</dbReference>
<dbReference type="Pfam" id="PF00356">
    <property type="entry name" value="LacI"/>
    <property type="match status" value="1"/>
</dbReference>
<evidence type="ECO:0000256" key="1">
    <source>
        <dbReference type="ARBA" id="ARBA00022491"/>
    </source>
</evidence>
<evidence type="ECO:0000256" key="4">
    <source>
        <dbReference type="ARBA" id="ARBA00023163"/>
    </source>
</evidence>
<dbReference type="Pfam" id="PF00532">
    <property type="entry name" value="Peripla_BP_1"/>
    <property type="match status" value="1"/>
</dbReference>
<keyword evidence="3" id="KW-0238">DNA-binding</keyword>
<evidence type="ECO:0000313" key="6">
    <source>
        <dbReference type="EMBL" id="SHG33042.1"/>
    </source>
</evidence>
<dbReference type="Gene3D" id="3.40.50.2300">
    <property type="match status" value="2"/>
</dbReference>
<evidence type="ECO:0000256" key="3">
    <source>
        <dbReference type="ARBA" id="ARBA00023125"/>
    </source>
</evidence>
<dbReference type="InterPro" id="IPR001761">
    <property type="entry name" value="Peripla_BP/Lac1_sug-bd_dom"/>
</dbReference>